<evidence type="ECO:0000313" key="2">
    <source>
        <dbReference type="EMBL" id="GHE73350.1"/>
    </source>
</evidence>
<reference evidence="2" key="2">
    <citation type="submission" date="2020-09" db="EMBL/GenBank/DDBJ databases">
        <authorList>
            <person name="Sun Q."/>
            <person name="Zhou Y."/>
        </authorList>
    </citation>
    <scope>NUCLEOTIDE SEQUENCE</scope>
    <source>
        <strain evidence="2">CGMCC 4.7403</strain>
    </source>
</reference>
<evidence type="ECO:0000313" key="3">
    <source>
        <dbReference type="Proteomes" id="UP000603227"/>
    </source>
</evidence>
<reference evidence="2" key="1">
    <citation type="journal article" date="2014" name="Int. J. Syst. Evol. Microbiol.">
        <title>Complete genome sequence of Corynebacterium casei LMG S-19264T (=DSM 44701T), isolated from a smear-ripened cheese.</title>
        <authorList>
            <consortium name="US DOE Joint Genome Institute (JGI-PGF)"/>
            <person name="Walter F."/>
            <person name="Albersmeier A."/>
            <person name="Kalinowski J."/>
            <person name="Ruckert C."/>
        </authorList>
    </citation>
    <scope>NUCLEOTIDE SEQUENCE</scope>
    <source>
        <strain evidence="2">CGMCC 4.7403</strain>
    </source>
</reference>
<proteinExistence type="predicted"/>
<accession>A0A918ZX47</accession>
<evidence type="ECO:0000256" key="1">
    <source>
        <dbReference type="SAM" id="MobiDB-lite"/>
    </source>
</evidence>
<comment type="caution">
    <text evidence="2">The sequence shown here is derived from an EMBL/GenBank/DDBJ whole genome shotgun (WGS) entry which is preliminary data.</text>
</comment>
<organism evidence="2 3">
    <name type="scientific">Streptomyces capitiformicae</name>
    <dbReference type="NCBI Taxonomy" id="2014920"/>
    <lineage>
        <taxon>Bacteria</taxon>
        <taxon>Bacillati</taxon>
        <taxon>Actinomycetota</taxon>
        <taxon>Actinomycetes</taxon>
        <taxon>Kitasatosporales</taxon>
        <taxon>Streptomycetaceae</taxon>
        <taxon>Streptomyces</taxon>
    </lineage>
</organism>
<dbReference type="Proteomes" id="UP000603227">
    <property type="component" value="Unassembled WGS sequence"/>
</dbReference>
<name>A0A918ZX47_9ACTN</name>
<dbReference type="EMBL" id="BNAT01000099">
    <property type="protein sequence ID" value="GHE73350.1"/>
    <property type="molecule type" value="Genomic_DNA"/>
</dbReference>
<protein>
    <submittedName>
        <fullName evidence="2">Uncharacterized protein</fullName>
    </submittedName>
</protein>
<keyword evidence="3" id="KW-1185">Reference proteome</keyword>
<dbReference type="AlphaFoldDB" id="A0A918ZX47"/>
<sequence>MGDRHQAMVVHLAPAAGSGQVAVLEVASAGADVDAAIEVEVAGDDADAADGAPRVVKMRPPSVEEAPSFSPPRPTRIISSGSDWAKSVVVPLLIRVFFNCAAGPRSWRLALTACVENLCQVAASIRELSTK</sequence>
<feature type="region of interest" description="Disordered" evidence="1">
    <location>
        <begin position="50"/>
        <end position="75"/>
    </location>
</feature>
<gene>
    <name evidence="2" type="ORF">GCM10017771_97060</name>
</gene>